<organism evidence="8 9">
    <name type="scientific">Smittium culicis</name>
    <dbReference type="NCBI Taxonomy" id="133412"/>
    <lineage>
        <taxon>Eukaryota</taxon>
        <taxon>Fungi</taxon>
        <taxon>Fungi incertae sedis</taxon>
        <taxon>Zoopagomycota</taxon>
        <taxon>Kickxellomycotina</taxon>
        <taxon>Harpellomycetes</taxon>
        <taxon>Harpellales</taxon>
        <taxon>Legeriomycetaceae</taxon>
        <taxon>Smittium</taxon>
    </lineage>
</organism>
<dbReference type="GO" id="GO:0045944">
    <property type="term" value="P:positive regulation of transcription by RNA polymerase II"/>
    <property type="evidence" value="ECO:0007669"/>
    <property type="project" value="UniProtKB-ARBA"/>
</dbReference>
<evidence type="ECO:0000256" key="1">
    <source>
        <dbReference type="ARBA" id="ARBA00004123"/>
    </source>
</evidence>
<keyword evidence="2" id="KW-0805">Transcription regulation</keyword>
<proteinExistence type="predicted"/>
<keyword evidence="5" id="KW-0539">Nucleus</keyword>
<dbReference type="InterPro" id="IPR002100">
    <property type="entry name" value="TF_MADSbox"/>
</dbReference>
<evidence type="ECO:0000256" key="4">
    <source>
        <dbReference type="ARBA" id="ARBA00023163"/>
    </source>
</evidence>
<gene>
    <name evidence="8" type="ORF">AYI70_g510</name>
</gene>
<dbReference type="Proteomes" id="UP000187283">
    <property type="component" value="Unassembled WGS sequence"/>
</dbReference>
<feature type="compositionally biased region" description="Low complexity" evidence="6">
    <location>
        <begin position="555"/>
        <end position="572"/>
    </location>
</feature>
<evidence type="ECO:0000256" key="6">
    <source>
        <dbReference type="SAM" id="MobiDB-lite"/>
    </source>
</evidence>
<evidence type="ECO:0000256" key="5">
    <source>
        <dbReference type="ARBA" id="ARBA00023242"/>
    </source>
</evidence>
<evidence type="ECO:0000313" key="9">
    <source>
        <dbReference type="Proteomes" id="UP000187283"/>
    </source>
</evidence>
<comment type="caution">
    <text evidence="8">The sequence shown here is derived from an EMBL/GenBank/DDBJ whole genome shotgun (WGS) entry which is preliminary data.</text>
</comment>
<evidence type="ECO:0000313" key="8">
    <source>
        <dbReference type="EMBL" id="OMJ25991.1"/>
    </source>
</evidence>
<feature type="domain" description="MADS-box" evidence="7">
    <location>
        <begin position="1"/>
        <end position="38"/>
    </location>
</feature>
<keyword evidence="4" id="KW-0804">Transcription</keyword>
<feature type="compositionally biased region" description="Polar residues" evidence="6">
    <location>
        <begin position="809"/>
        <end position="824"/>
    </location>
</feature>
<feature type="compositionally biased region" description="Basic and acidic residues" evidence="6">
    <location>
        <begin position="516"/>
        <end position="539"/>
    </location>
</feature>
<dbReference type="AlphaFoldDB" id="A0A1R1YGE9"/>
<feature type="region of interest" description="Disordered" evidence="6">
    <location>
        <begin position="632"/>
        <end position="719"/>
    </location>
</feature>
<name>A0A1R1YGE9_9FUNG</name>
<accession>A0A1R1YGE9</accession>
<dbReference type="GO" id="GO:0005634">
    <property type="term" value="C:nucleus"/>
    <property type="evidence" value="ECO:0007669"/>
    <property type="project" value="UniProtKB-SubCell"/>
</dbReference>
<feature type="region of interest" description="Disordered" evidence="6">
    <location>
        <begin position="553"/>
        <end position="586"/>
    </location>
</feature>
<dbReference type="SUPFAM" id="SSF55455">
    <property type="entry name" value="SRF-like"/>
    <property type="match status" value="1"/>
</dbReference>
<dbReference type="GO" id="GO:0046983">
    <property type="term" value="F:protein dimerization activity"/>
    <property type="evidence" value="ECO:0007669"/>
    <property type="project" value="InterPro"/>
</dbReference>
<dbReference type="Gene3D" id="3.40.1810.10">
    <property type="entry name" value="Transcription factor, MADS-box"/>
    <property type="match status" value="1"/>
</dbReference>
<dbReference type="EMBL" id="LSSN01000081">
    <property type="protein sequence ID" value="OMJ25991.1"/>
    <property type="molecule type" value="Genomic_DNA"/>
</dbReference>
<evidence type="ECO:0000256" key="3">
    <source>
        <dbReference type="ARBA" id="ARBA00023125"/>
    </source>
</evidence>
<keyword evidence="9" id="KW-1185">Reference proteome</keyword>
<dbReference type="GO" id="GO:0003677">
    <property type="term" value="F:DNA binding"/>
    <property type="evidence" value="ECO:0007669"/>
    <property type="project" value="UniProtKB-KW"/>
</dbReference>
<feature type="region of interest" description="Disordered" evidence="6">
    <location>
        <begin position="809"/>
        <end position="830"/>
    </location>
</feature>
<dbReference type="OrthoDB" id="1898716at2759"/>
<feature type="compositionally biased region" description="Polar residues" evidence="6">
    <location>
        <begin position="428"/>
        <end position="455"/>
    </location>
</feature>
<feature type="region of interest" description="Disordered" evidence="6">
    <location>
        <begin position="388"/>
        <end position="539"/>
    </location>
</feature>
<evidence type="ECO:0000256" key="2">
    <source>
        <dbReference type="ARBA" id="ARBA00023015"/>
    </source>
</evidence>
<feature type="compositionally biased region" description="Low complexity" evidence="6">
    <location>
        <begin position="675"/>
        <end position="689"/>
    </location>
</feature>
<feature type="compositionally biased region" description="Basic and acidic residues" evidence="6">
    <location>
        <begin position="488"/>
        <end position="505"/>
    </location>
</feature>
<dbReference type="SMART" id="SM00432">
    <property type="entry name" value="MADS"/>
    <property type="match status" value="1"/>
</dbReference>
<protein>
    <submittedName>
        <fullName evidence="8">Myocyte-specific enhancer factor 2A</fullName>
    </submittedName>
</protein>
<sequence>MGRKKIKIVAISDERNKQVTFIKRKSGLMKKAYELRKLVQYASNDMNSTLLRYTDYGEPHESYTNDDCNTLFLDSVPTQKSTPTSAKITKKLLAPSVPKRIAKSEISDNSISEFFTSNINNNNILDDSEINDVSTKRQTKLRPSSLDFTPIQQREFSNDTNATAVNSGHQASFQSMISNSENIMQNNLSNLNQAYPTHNNYSNPSEIRGNNGNFQLNSTQDRYPLSIINEIEDSLLKQDGYYPDKIQGSLIEDRKDFLNSSNYQQNFELNSEKNDYSVNRLYENQYHQKNSANSFKGSRLSLGSENNYSHASASFPKIHDAYGNPVLSDQQSPFYSQFQQNTHFQGRYQEYLPTSSVDIDFRSRLDSPGFYSGHLSEASRYSYKYPRNSFSQSRTRPSFSFKANKPSTIQKRRTYNKYNTKMSRKKSTSTQVSDYNQMESDFNDSNNISRTNRGSIGSIYDIDTDPTTLTNYGKEDGYNSSAKKRKQSDRDHFSKKAGADDKDGYPDSCSDYESDEYQHDNSSKKRESIKDGREAHRNTRDSMVSLARNHPSVQNSAMNNSNINVNSNTQNNAEGNNPDEKDNSKSPSAYLDILKILYSISEDGSKVPLEKKENSNFTQDEINQYNNNLNRLQNQSNDLNKSKTSEPASAVHSNSLIGSNSVTENKQNDSRKQSIKNNSSSFDKNSNTNEFDKLSQGPRDFKLHVGDQGSMQMLPNSRSKEKNIILERLLIKSSTDKSSKNQPKNKNVQSLVAETNLNISEPGPDTAAIIEFAQGLPSPGNFYTDFYDQGDIPPSISFATPILEDPSSKQSFIWPSKSGNSPPIQNYRKN</sequence>
<dbReference type="InterPro" id="IPR036879">
    <property type="entry name" value="TF_MADSbox_sf"/>
</dbReference>
<reference evidence="8 9" key="1">
    <citation type="submission" date="2017-01" db="EMBL/GenBank/DDBJ databases">
        <authorList>
            <person name="Mah S.A."/>
            <person name="Swanson W.J."/>
            <person name="Moy G.W."/>
            <person name="Vacquier V.D."/>
        </authorList>
    </citation>
    <scope>NUCLEOTIDE SEQUENCE [LARGE SCALE GENOMIC DNA]</scope>
    <source>
        <strain evidence="8 9">GSMNP</strain>
    </source>
</reference>
<dbReference type="STRING" id="133412.A0A1R1YGE9"/>
<feature type="compositionally biased region" description="Polar residues" evidence="6">
    <location>
        <begin position="388"/>
        <end position="398"/>
    </location>
</feature>
<keyword evidence="3" id="KW-0238">DNA-binding</keyword>
<comment type="subcellular location">
    <subcellularLocation>
        <location evidence="1">Nucleus</location>
    </subcellularLocation>
</comment>
<evidence type="ECO:0000259" key="7">
    <source>
        <dbReference type="PROSITE" id="PS50066"/>
    </source>
</evidence>
<dbReference type="Pfam" id="PF00319">
    <property type="entry name" value="SRF-TF"/>
    <property type="match status" value="1"/>
</dbReference>
<dbReference type="PRINTS" id="PR00404">
    <property type="entry name" value="MADSDOMAIN"/>
</dbReference>
<feature type="compositionally biased region" description="Polar residues" evidence="6">
    <location>
        <begin position="645"/>
        <end position="665"/>
    </location>
</feature>
<dbReference type="PROSITE" id="PS50066">
    <property type="entry name" value="MADS_BOX_2"/>
    <property type="match status" value="1"/>
</dbReference>